<feature type="domain" description="Ketoreductase" evidence="6">
    <location>
        <begin position="6"/>
        <end position="179"/>
    </location>
</feature>
<dbReference type="GO" id="GO:0006633">
    <property type="term" value="P:fatty acid biosynthetic process"/>
    <property type="evidence" value="ECO:0007669"/>
    <property type="project" value="UniProtKB-UniPathway"/>
</dbReference>
<evidence type="ECO:0000256" key="4">
    <source>
        <dbReference type="PIRSR" id="PIRSR611284-2"/>
    </source>
</evidence>
<comment type="subunit">
    <text evidence="5">Homotetramer.</text>
</comment>
<sequence>MHLEGKVCVITGAARGIGYEIAKVFAENGALMALVDLSFDDDFNFPYGEFRQYEADISDHDKVKELIKAITVDFKRIDCLINNAGITKDSLIMRMKEKDFDSVIAVNLKGVFNMCKHAMRPLTKSDDPSIINISSVVGLMGNPGQCNYSASKAGVIGLTRSLAKEMAGKNVRVNAVAPGYIKTPMTDKLSQNQQEAISQTIPLKRLGNPDDVANVCLFLASTAAGYVTGQVLAVDGGMTMY</sequence>
<organism evidence="7 8">
    <name type="scientific">Muiribacterium halophilum</name>
    <dbReference type="NCBI Taxonomy" id="2053465"/>
    <lineage>
        <taxon>Bacteria</taxon>
        <taxon>Candidatus Muiribacteriota</taxon>
        <taxon>Candidatus Muiribacteriia</taxon>
        <taxon>Candidatus Muiribacteriales</taxon>
        <taxon>Candidatus Muiribacteriaceae</taxon>
        <taxon>Candidatus Muiribacterium</taxon>
    </lineage>
</organism>
<dbReference type="GO" id="GO:0051287">
    <property type="term" value="F:NAD binding"/>
    <property type="evidence" value="ECO:0007669"/>
    <property type="project" value="UniProtKB-UniRule"/>
</dbReference>
<feature type="active site" description="Proton acceptor" evidence="3">
    <location>
        <position position="148"/>
    </location>
</feature>
<evidence type="ECO:0000256" key="3">
    <source>
        <dbReference type="PIRSR" id="PIRSR611284-1"/>
    </source>
</evidence>
<accession>A0A2N5ZGQ2</accession>
<proteinExistence type="inferred from homology"/>
<dbReference type="InterPro" id="IPR050259">
    <property type="entry name" value="SDR"/>
</dbReference>
<evidence type="ECO:0000259" key="6">
    <source>
        <dbReference type="SMART" id="SM00822"/>
    </source>
</evidence>
<dbReference type="InterPro" id="IPR011284">
    <property type="entry name" value="3oxo_ACP_reduc"/>
</dbReference>
<dbReference type="InterPro" id="IPR020904">
    <property type="entry name" value="Sc_DH/Rdtase_CS"/>
</dbReference>
<dbReference type="EC" id="1.1.1.100" evidence="5"/>
<name>A0A2N5ZGQ2_MUIH1</name>
<dbReference type="CDD" id="cd05333">
    <property type="entry name" value="BKR_SDR_c"/>
    <property type="match status" value="1"/>
</dbReference>
<feature type="binding site" evidence="4">
    <location>
        <begin position="12"/>
        <end position="15"/>
    </location>
    <ligand>
        <name>NADP(+)</name>
        <dbReference type="ChEBI" id="CHEBI:58349"/>
    </ligand>
</feature>
<keyword evidence="5" id="KW-0275">Fatty acid biosynthesis</keyword>
<reference evidence="7 8" key="1">
    <citation type="submission" date="2017-11" db="EMBL/GenBank/DDBJ databases">
        <title>Genome-resolved metagenomics identifies genetic mobility, metabolic interactions, and unexpected diversity in perchlorate-reducing communities.</title>
        <authorList>
            <person name="Barnum T.P."/>
            <person name="Figueroa I.A."/>
            <person name="Carlstrom C.I."/>
            <person name="Lucas L.N."/>
            <person name="Engelbrektson A.L."/>
            <person name="Coates J.D."/>
        </authorList>
    </citation>
    <scope>NUCLEOTIDE SEQUENCE [LARGE SCALE GENOMIC DNA]</scope>
    <source>
        <strain evidence="7">BM706</strain>
    </source>
</reference>
<evidence type="ECO:0000256" key="1">
    <source>
        <dbReference type="ARBA" id="ARBA00006484"/>
    </source>
</evidence>
<dbReference type="NCBIfam" id="NF009466">
    <property type="entry name" value="PRK12826.1-2"/>
    <property type="match status" value="1"/>
</dbReference>
<dbReference type="UniPathway" id="UPA00094"/>
<keyword evidence="4 5" id="KW-0521">NADP</keyword>
<keyword evidence="2 5" id="KW-0560">Oxidoreductase</keyword>
<dbReference type="SMART" id="SM00822">
    <property type="entry name" value="PKS_KR"/>
    <property type="match status" value="1"/>
</dbReference>
<dbReference type="PRINTS" id="PR00080">
    <property type="entry name" value="SDRFAMILY"/>
</dbReference>
<evidence type="ECO:0000256" key="5">
    <source>
        <dbReference type="RuleBase" id="RU366074"/>
    </source>
</evidence>
<dbReference type="InterPro" id="IPR036291">
    <property type="entry name" value="NAD(P)-bd_dom_sf"/>
</dbReference>
<comment type="pathway">
    <text evidence="5">Lipid metabolism; fatty acid biosynthesis.</text>
</comment>
<dbReference type="InterPro" id="IPR057326">
    <property type="entry name" value="KR_dom"/>
</dbReference>
<comment type="caution">
    <text evidence="7">The sequence shown here is derived from an EMBL/GenBank/DDBJ whole genome shotgun (WGS) entry which is preliminary data.</text>
</comment>
<evidence type="ECO:0000256" key="2">
    <source>
        <dbReference type="ARBA" id="ARBA00023002"/>
    </source>
</evidence>
<keyword evidence="5" id="KW-0276">Fatty acid metabolism</keyword>
<dbReference type="Proteomes" id="UP000234857">
    <property type="component" value="Unassembled WGS sequence"/>
</dbReference>
<keyword evidence="5" id="KW-0444">Lipid biosynthesis</keyword>
<dbReference type="PANTHER" id="PTHR42879">
    <property type="entry name" value="3-OXOACYL-(ACYL-CARRIER-PROTEIN) REDUCTASE"/>
    <property type="match status" value="1"/>
</dbReference>
<dbReference type="Pfam" id="PF13561">
    <property type="entry name" value="adh_short_C2"/>
    <property type="match status" value="1"/>
</dbReference>
<protein>
    <recommendedName>
        <fullName evidence="5">3-oxoacyl-[acyl-carrier-protein] reductase</fullName>
        <ecNumber evidence="5">1.1.1.100</ecNumber>
    </recommendedName>
</protein>
<feature type="binding site" evidence="4">
    <location>
        <begin position="148"/>
        <end position="152"/>
    </location>
    <ligand>
        <name>NADP(+)</name>
        <dbReference type="ChEBI" id="CHEBI:58349"/>
    </ligand>
</feature>
<evidence type="ECO:0000313" key="8">
    <source>
        <dbReference type="Proteomes" id="UP000234857"/>
    </source>
</evidence>
<dbReference type="PANTHER" id="PTHR42879:SF2">
    <property type="entry name" value="3-OXOACYL-[ACYL-CARRIER-PROTEIN] REDUCTASE FABG"/>
    <property type="match status" value="1"/>
</dbReference>
<keyword evidence="5" id="KW-0443">Lipid metabolism</keyword>
<dbReference type="PROSITE" id="PS00061">
    <property type="entry name" value="ADH_SHORT"/>
    <property type="match status" value="1"/>
</dbReference>
<dbReference type="InterPro" id="IPR002347">
    <property type="entry name" value="SDR_fam"/>
</dbReference>
<comment type="catalytic activity">
    <reaction evidence="5">
        <text>a (3R)-hydroxyacyl-[ACP] + NADP(+) = a 3-oxoacyl-[ACP] + NADPH + H(+)</text>
        <dbReference type="Rhea" id="RHEA:17397"/>
        <dbReference type="Rhea" id="RHEA-COMP:9916"/>
        <dbReference type="Rhea" id="RHEA-COMP:9945"/>
        <dbReference type="ChEBI" id="CHEBI:15378"/>
        <dbReference type="ChEBI" id="CHEBI:57783"/>
        <dbReference type="ChEBI" id="CHEBI:58349"/>
        <dbReference type="ChEBI" id="CHEBI:78776"/>
        <dbReference type="ChEBI" id="CHEBI:78827"/>
        <dbReference type="EC" id="1.1.1.100"/>
    </reaction>
</comment>
<comment type="similarity">
    <text evidence="1 5">Belongs to the short-chain dehydrogenases/reductases (SDR) family.</text>
</comment>
<evidence type="ECO:0000313" key="7">
    <source>
        <dbReference type="EMBL" id="PLX17829.1"/>
    </source>
</evidence>
<dbReference type="NCBIfam" id="NF005559">
    <property type="entry name" value="PRK07231.1"/>
    <property type="match status" value="1"/>
</dbReference>
<feature type="binding site" evidence="4">
    <location>
        <position position="83"/>
    </location>
    <ligand>
        <name>NADP(+)</name>
        <dbReference type="ChEBI" id="CHEBI:58349"/>
    </ligand>
</feature>
<dbReference type="FunFam" id="3.40.50.720:FF:000173">
    <property type="entry name" value="3-oxoacyl-[acyl-carrier protein] reductase"/>
    <property type="match status" value="1"/>
</dbReference>
<gene>
    <name evidence="7" type="primary">fabG</name>
    <name evidence="7" type="ORF">C0601_06190</name>
</gene>
<dbReference type="SUPFAM" id="SSF51735">
    <property type="entry name" value="NAD(P)-binding Rossmann-fold domains"/>
    <property type="match status" value="1"/>
</dbReference>
<dbReference type="AlphaFoldDB" id="A0A2N5ZGQ2"/>
<feature type="binding site" evidence="4">
    <location>
        <position position="181"/>
    </location>
    <ligand>
        <name>NADP(+)</name>
        <dbReference type="ChEBI" id="CHEBI:58349"/>
    </ligand>
</feature>
<dbReference type="PRINTS" id="PR00081">
    <property type="entry name" value="GDHRDH"/>
</dbReference>
<comment type="function">
    <text evidence="5">Catalyzes the NADPH-dependent reduction of beta-ketoacyl-ACP substrates to beta-hydroxyacyl-ACP products, the first reductive step in the elongation cycle of fatty acid biosynthesis.</text>
</comment>
<dbReference type="EMBL" id="PKTG01000081">
    <property type="protein sequence ID" value="PLX17829.1"/>
    <property type="molecule type" value="Genomic_DNA"/>
</dbReference>
<dbReference type="Gene3D" id="3.40.50.720">
    <property type="entry name" value="NAD(P)-binding Rossmann-like Domain"/>
    <property type="match status" value="1"/>
</dbReference>
<dbReference type="GO" id="GO:0004316">
    <property type="term" value="F:3-oxoacyl-[acyl-carrier-protein] reductase (NADPH) activity"/>
    <property type="evidence" value="ECO:0007669"/>
    <property type="project" value="UniProtKB-UniRule"/>
</dbReference>
<dbReference type="NCBIfam" id="TIGR01830">
    <property type="entry name" value="3oxo_ACP_reduc"/>
    <property type="match status" value="1"/>
</dbReference>